<reference evidence="1 3" key="2">
    <citation type="journal article" date="2011" name="Mol. Biol. Evol.">
        <title>Comparative genomic analysis of fruiting body formation in Myxococcales.</title>
        <authorList>
            <person name="Huntley S."/>
            <person name="Hamann N."/>
            <person name="Wegener-Feldbrugge S."/>
            <person name="Treuner-Lange A."/>
            <person name="Kube M."/>
            <person name="Reinhardt R."/>
            <person name="Klages S."/>
            <person name="Muller R."/>
            <person name="Ronning C.M."/>
            <person name="Nierman W.C."/>
            <person name="Sogaard-Andersen L."/>
        </authorList>
    </citation>
    <scope>NUCLEOTIDE SEQUENCE [LARGE SCALE GENOMIC DNA]</scope>
    <source>
        <strain evidence="1 3">DW4/3-1</strain>
    </source>
</reference>
<dbReference type="Proteomes" id="UP000001351">
    <property type="component" value="Chromosome"/>
</dbReference>
<accession>Q08YD7</accession>
<evidence type="ECO:0000313" key="4">
    <source>
        <dbReference type="Proteomes" id="UP000032702"/>
    </source>
</evidence>
<dbReference type="AlphaFoldDB" id="Q08YD7"/>
<organism evidence="2 4">
    <name type="scientific">Stigmatella aurantiaca (strain DW4/3-1)</name>
    <dbReference type="NCBI Taxonomy" id="378806"/>
    <lineage>
        <taxon>Bacteria</taxon>
        <taxon>Pseudomonadati</taxon>
        <taxon>Myxococcota</taxon>
        <taxon>Myxococcia</taxon>
        <taxon>Myxococcales</taxon>
        <taxon>Cystobacterineae</taxon>
        <taxon>Archangiaceae</taxon>
        <taxon>Stigmatella</taxon>
    </lineage>
</organism>
<name>Q08YD7_STIAD</name>
<evidence type="ECO:0000313" key="1">
    <source>
        <dbReference type="EMBL" id="ADO70174.1"/>
    </source>
</evidence>
<sequence>MGDSHNGTAGVRRGVWPLLGLVPWLAGASPAPVEPAEQLVGVWGSERVLGPQIRGELTLVRGEGTWRARIAGFDVPARVGGGKIAVVFPGGQGEFQGSLEENGRRITGHWIQPRVLMSGMKFATPVELHALQADVWRGEVAPLEDRFSLYLAVQKQPDGSVSAFIRHPERNFGNRMLFRAAPTSTSGPSQRKTAG</sequence>
<keyword evidence="3" id="KW-1185">Reference proteome</keyword>
<dbReference type="Proteomes" id="UP000032702">
    <property type="component" value="Unassembled WGS sequence"/>
</dbReference>
<dbReference type="EMBL" id="CP002271">
    <property type="protein sequence ID" value="ADO70174.1"/>
    <property type="molecule type" value="Genomic_DNA"/>
</dbReference>
<dbReference type="HOGENOM" id="CLU_1395561_0_0_7"/>
<evidence type="ECO:0000313" key="2">
    <source>
        <dbReference type="EMBL" id="EAU65510.1"/>
    </source>
</evidence>
<dbReference type="OrthoDB" id="9814204at2"/>
<gene>
    <name evidence="1" type="ordered locus">STAUR_2370</name>
    <name evidence="2" type="ORF">STIAU_1203</name>
</gene>
<proteinExistence type="predicted"/>
<dbReference type="KEGG" id="sur:STAUR_2370"/>
<reference evidence="2 4" key="1">
    <citation type="submission" date="2006-04" db="EMBL/GenBank/DDBJ databases">
        <authorList>
            <person name="Nierman W.C."/>
        </authorList>
    </citation>
    <scope>NUCLEOTIDE SEQUENCE [LARGE SCALE GENOMIC DNA]</scope>
    <source>
        <strain evidence="2 4">DW4/3-1</strain>
    </source>
</reference>
<dbReference type="PATRIC" id="fig|378806.16.peg.4544"/>
<protein>
    <submittedName>
        <fullName evidence="2">Uncharacterized protein</fullName>
    </submittedName>
</protein>
<dbReference type="EMBL" id="AAMD01000080">
    <property type="protein sequence ID" value="EAU65510.1"/>
    <property type="molecule type" value="Genomic_DNA"/>
</dbReference>
<dbReference type="eggNOG" id="COG1680">
    <property type="taxonomic scope" value="Bacteria"/>
</dbReference>
<evidence type="ECO:0000313" key="3">
    <source>
        <dbReference type="Proteomes" id="UP000001351"/>
    </source>
</evidence>
<dbReference type="STRING" id="378806.STAUR_2370"/>